<dbReference type="InterPro" id="IPR029016">
    <property type="entry name" value="GAF-like_dom_sf"/>
</dbReference>
<feature type="domain" description="GAF" evidence="1">
    <location>
        <begin position="24"/>
        <end position="175"/>
    </location>
</feature>
<dbReference type="SMART" id="SM00065">
    <property type="entry name" value="GAF"/>
    <property type="match status" value="1"/>
</dbReference>
<gene>
    <name evidence="2" type="ORF">DFR31_2243</name>
</gene>
<comment type="caution">
    <text evidence="2">The sequence shown here is derived from an EMBL/GenBank/DDBJ whole genome shotgun (WGS) entry which is preliminary data.</text>
</comment>
<dbReference type="AlphaFoldDB" id="A0A498BXB6"/>
<organism evidence="2 3">
    <name type="scientific">Alkalispirillum mobile</name>
    <dbReference type="NCBI Taxonomy" id="85925"/>
    <lineage>
        <taxon>Bacteria</taxon>
        <taxon>Pseudomonadati</taxon>
        <taxon>Pseudomonadota</taxon>
        <taxon>Gammaproteobacteria</taxon>
        <taxon>Chromatiales</taxon>
        <taxon>Ectothiorhodospiraceae</taxon>
        <taxon>Alkalispirillum</taxon>
    </lineage>
</organism>
<dbReference type="Proteomes" id="UP000275461">
    <property type="component" value="Unassembled WGS sequence"/>
</dbReference>
<evidence type="ECO:0000313" key="2">
    <source>
        <dbReference type="EMBL" id="RLK48364.1"/>
    </source>
</evidence>
<reference evidence="2 3" key="1">
    <citation type="submission" date="2018-10" db="EMBL/GenBank/DDBJ databases">
        <title>Genomic Encyclopedia of Type Strains, Phase IV (KMG-IV): sequencing the most valuable type-strain genomes for metagenomic binning, comparative biology and taxonomic classification.</title>
        <authorList>
            <person name="Goeker M."/>
        </authorList>
    </citation>
    <scope>NUCLEOTIDE SEQUENCE [LARGE SCALE GENOMIC DNA]</scope>
    <source>
        <strain evidence="2 3">DSM 12769</strain>
    </source>
</reference>
<sequence length="241" mass="26109">MGQALSRFDEDLRQLARFVEESESTERGLARLAELVSHAMACRHCSIMLIKHDPDNGEPKLRVQAHHGDLPEAAYEEAQGLGSGIAGQVASSGKPLLISDLPDSEYAPLAKRPEAKGPDSISVPIVLEDEVVGVINVDSPEGTRRLGEDDLRMASILALVVAKSLHIQRLRGLLKTHFIKLALARAKSEGNGPVTHAPDKVAKLMARTLYQEMDKAGFSRDHILTAATEIIGQVSEAMEAR</sequence>
<dbReference type="Pfam" id="PF01590">
    <property type="entry name" value="GAF"/>
    <property type="match status" value="1"/>
</dbReference>
<keyword evidence="3" id="KW-1185">Reference proteome</keyword>
<dbReference type="OrthoDB" id="6116130at2"/>
<dbReference type="SUPFAM" id="SSF55781">
    <property type="entry name" value="GAF domain-like"/>
    <property type="match status" value="1"/>
</dbReference>
<proteinExistence type="predicted"/>
<evidence type="ECO:0000259" key="1">
    <source>
        <dbReference type="SMART" id="SM00065"/>
    </source>
</evidence>
<dbReference type="EMBL" id="RCDA01000003">
    <property type="protein sequence ID" value="RLK48364.1"/>
    <property type="molecule type" value="Genomic_DNA"/>
</dbReference>
<evidence type="ECO:0000313" key="3">
    <source>
        <dbReference type="Proteomes" id="UP000275461"/>
    </source>
</evidence>
<dbReference type="InterPro" id="IPR003018">
    <property type="entry name" value="GAF"/>
</dbReference>
<dbReference type="Gene3D" id="3.30.450.40">
    <property type="match status" value="1"/>
</dbReference>
<accession>A0A498BXB6</accession>
<dbReference type="RefSeq" id="WP_121442759.1">
    <property type="nucleotide sequence ID" value="NZ_RCDA01000003.1"/>
</dbReference>
<protein>
    <submittedName>
        <fullName evidence="2">GAF domain-containing protein</fullName>
    </submittedName>
</protein>
<name>A0A498BXB6_9GAMM</name>